<dbReference type="Proteomes" id="UP001212152">
    <property type="component" value="Unassembled WGS sequence"/>
</dbReference>
<dbReference type="InterPro" id="IPR051468">
    <property type="entry name" value="Fungal_SecMetab_SDRs"/>
</dbReference>
<feature type="domain" description="Ketoreductase" evidence="2">
    <location>
        <begin position="2"/>
        <end position="165"/>
    </location>
</feature>
<keyword evidence="4" id="KW-1185">Reference proteome</keyword>
<dbReference type="PANTHER" id="PTHR43544:SF12">
    <property type="entry name" value="NAD(P)-BINDING ROSSMANN-FOLD SUPERFAMILY PROTEIN"/>
    <property type="match status" value="1"/>
</dbReference>
<dbReference type="InterPro" id="IPR057326">
    <property type="entry name" value="KR_dom"/>
</dbReference>
<comment type="similarity">
    <text evidence="1">Belongs to the short-chain dehydrogenases/reductases (SDR) family.</text>
</comment>
<evidence type="ECO:0000256" key="1">
    <source>
        <dbReference type="ARBA" id="ARBA00006484"/>
    </source>
</evidence>
<dbReference type="SMART" id="SM00822">
    <property type="entry name" value="PKS_KR"/>
    <property type="match status" value="1"/>
</dbReference>
<dbReference type="Gene3D" id="3.40.50.720">
    <property type="entry name" value="NAD(P)-binding Rossmann-like Domain"/>
    <property type="match status" value="1"/>
</dbReference>
<protein>
    <recommendedName>
        <fullName evidence="2">Ketoreductase domain-containing protein</fullName>
    </recommendedName>
</protein>
<sequence>MSVVVLNGASRGIGLALARHFLANTQLSVVTTARNPPNNAEEPDDDGRRWTHLSTDLTNEQSVKATASAIKTKFGAHSIAAVVNVAGYLHAAPEKSIAAITPENLHAHFAINVVAPALAAKHMAPLLLSRAASSSSPFTHVPIWANVSARVGSIGDNRLGGWYSYRMSKAAQNQLTKSLSIELGRRGGVASKQRDDAVVVVVALHPGTVRTDLSAPFIGNVAPEKLFTPDDAAAKLFAVLVGLKKEDNGRFLDYAGKDIVW</sequence>
<dbReference type="GO" id="GO:0016491">
    <property type="term" value="F:oxidoreductase activity"/>
    <property type="evidence" value="ECO:0007669"/>
    <property type="project" value="TreeGrafter"/>
</dbReference>
<dbReference type="Pfam" id="PF00106">
    <property type="entry name" value="adh_short"/>
    <property type="match status" value="1"/>
</dbReference>
<comment type="caution">
    <text evidence="3">The sequence shown here is derived from an EMBL/GenBank/DDBJ whole genome shotgun (WGS) entry which is preliminary data.</text>
</comment>
<dbReference type="CDD" id="cd05325">
    <property type="entry name" value="carb_red_sniffer_like_SDR_c"/>
    <property type="match status" value="1"/>
</dbReference>
<dbReference type="GO" id="GO:0005737">
    <property type="term" value="C:cytoplasm"/>
    <property type="evidence" value="ECO:0007669"/>
    <property type="project" value="TreeGrafter"/>
</dbReference>
<accession>A0AAD5TIC1</accession>
<proteinExistence type="inferred from homology"/>
<dbReference type="EMBL" id="JADGJQ010000050">
    <property type="protein sequence ID" value="KAJ3175588.1"/>
    <property type="molecule type" value="Genomic_DNA"/>
</dbReference>
<dbReference type="InterPro" id="IPR036291">
    <property type="entry name" value="NAD(P)-bd_dom_sf"/>
</dbReference>
<name>A0AAD5TIC1_9FUNG</name>
<evidence type="ECO:0000313" key="4">
    <source>
        <dbReference type="Proteomes" id="UP001212152"/>
    </source>
</evidence>
<evidence type="ECO:0000259" key="2">
    <source>
        <dbReference type="SMART" id="SM00822"/>
    </source>
</evidence>
<gene>
    <name evidence="3" type="ORF">HDU87_006085</name>
</gene>
<dbReference type="SUPFAM" id="SSF51735">
    <property type="entry name" value="NAD(P)-binding Rossmann-fold domains"/>
    <property type="match status" value="1"/>
</dbReference>
<dbReference type="InterPro" id="IPR002347">
    <property type="entry name" value="SDR_fam"/>
</dbReference>
<dbReference type="PRINTS" id="PR00081">
    <property type="entry name" value="GDHRDH"/>
</dbReference>
<organism evidence="3 4">
    <name type="scientific">Geranomyces variabilis</name>
    <dbReference type="NCBI Taxonomy" id="109894"/>
    <lineage>
        <taxon>Eukaryota</taxon>
        <taxon>Fungi</taxon>
        <taxon>Fungi incertae sedis</taxon>
        <taxon>Chytridiomycota</taxon>
        <taxon>Chytridiomycota incertae sedis</taxon>
        <taxon>Chytridiomycetes</taxon>
        <taxon>Spizellomycetales</taxon>
        <taxon>Powellomycetaceae</taxon>
        <taxon>Geranomyces</taxon>
    </lineage>
</organism>
<dbReference type="PANTHER" id="PTHR43544">
    <property type="entry name" value="SHORT-CHAIN DEHYDROGENASE/REDUCTASE"/>
    <property type="match status" value="1"/>
</dbReference>
<reference evidence="3" key="1">
    <citation type="submission" date="2020-05" db="EMBL/GenBank/DDBJ databases">
        <title>Phylogenomic resolution of chytrid fungi.</title>
        <authorList>
            <person name="Stajich J.E."/>
            <person name="Amses K."/>
            <person name="Simmons R."/>
            <person name="Seto K."/>
            <person name="Myers J."/>
            <person name="Bonds A."/>
            <person name="Quandt C.A."/>
            <person name="Barry K."/>
            <person name="Liu P."/>
            <person name="Grigoriev I."/>
            <person name="Longcore J.E."/>
            <person name="James T.Y."/>
        </authorList>
    </citation>
    <scope>NUCLEOTIDE SEQUENCE</scope>
    <source>
        <strain evidence="3">JEL0379</strain>
    </source>
</reference>
<dbReference type="AlphaFoldDB" id="A0AAD5TIC1"/>
<evidence type="ECO:0000313" key="3">
    <source>
        <dbReference type="EMBL" id="KAJ3175588.1"/>
    </source>
</evidence>